<dbReference type="PROSITE" id="PS50405">
    <property type="entry name" value="GST_CTER"/>
    <property type="match status" value="1"/>
</dbReference>
<comment type="similarity">
    <text evidence="2">Belongs to the GST superfamily. Theta family.</text>
</comment>
<accession>A0A3Q4HBL4</accession>
<dbReference type="InterPro" id="IPR036249">
    <property type="entry name" value="Thioredoxin-like_sf"/>
</dbReference>
<evidence type="ECO:0000256" key="4">
    <source>
        <dbReference type="ARBA" id="ARBA00012452"/>
    </source>
</evidence>
<dbReference type="Pfam" id="PF00043">
    <property type="entry name" value="GST_C"/>
    <property type="match status" value="1"/>
</dbReference>
<evidence type="ECO:0000313" key="11">
    <source>
        <dbReference type="Proteomes" id="UP000261580"/>
    </source>
</evidence>
<dbReference type="Ensembl" id="ENSNBRT00000021069.1">
    <property type="protein sequence ID" value="ENSNBRP00000020515.1"/>
    <property type="gene ID" value="ENSNBRG00000015768.1"/>
</dbReference>
<reference evidence="10" key="1">
    <citation type="submission" date="2025-08" db="UniProtKB">
        <authorList>
            <consortium name="Ensembl"/>
        </authorList>
    </citation>
    <scope>IDENTIFICATION</scope>
</reference>
<dbReference type="PROSITE" id="PS50404">
    <property type="entry name" value="GST_NTER"/>
    <property type="match status" value="1"/>
</dbReference>
<dbReference type="GO" id="GO:0004364">
    <property type="term" value="F:glutathione transferase activity"/>
    <property type="evidence" value="ECO:0007669"/>
    <property type="project" value="UniProtKB-EC"/>
</dbReference>
<dbReference type="InterPro" id="IPR004046">
    <property type="entry name" value="GST_C"/>
</dbReference>
<dbReference type="CDD" id="cd03183">
    <property type="entry name" value="GST_C_Theta"/>
    <property type="match status" value="1"/>
</dbReference>
<protein>
    <recommendedName>
        <fullName evidence="4">glutathione transferase</fullName>
        <ecNumber evidence="4">2.5.1.18</ecNumber>
    </recommendedName>
</protein>
<dbReference type="PANTHER" id="PTHR43917:SF9">
    <property type="entry name" value="GLUTATHIONE S-TRANSFERASE THETA-1"/>
    <property type="match status" value="1"/>
</dbReference>
<keyword evidence="11" id="KW-1185">Reference proteome</keyword>
<dbReference type="SFLD" id="SFLDG00358">
    <property type="entry name" value="Main_(cytGST)"/>
    <property type="match status" value="1"/>
</dbReference>
<sequence length="227" mass="25853">MFLPDVVSEKSISGPCRAKCSIQYSKEFGDISIVRKVPVMKDGGFILTESTAILEYLTQKYSGSVADHWFPADLQQRARVNEYFSWQHMNLRAHCSKVFLLRVRVPIVMDAEIPKETMDFALENVKQSLNLLEEKFLQSKPFILGDKISVADVVAVVEIIQPIGTGFDGFEGRPKLIAWRDRVKKELGEKLFEEAHEALMKSSNMPQKLKNSSSFAQLKPILQKLFR</sequence>
<dbReference type="EC" id="2.5.1.18" evidence="4"/>
<evidence type="ECO:0000259" key="8">
    <source>
        <dbReference type="PROSITE" id="PS50404"/>
    </source>
</evidence>
<evidence type="ECO:0000259" key="9">
    <source>
        <dbReference type="PROSITE" id="PS50405"/>
    </source>
</evidence>
<dbReference type="Bgee" id="ENSNBRG00000015768">
    <property type="expression patterns" value="Expressed in liver and 8 other cell types or tissues"/>
</dbReference>
<dbReference type="Gene3D" id="3.40.30.10">
    <property type="entry name" value="Glutaredoxin"/>
    <property type="match status" value="1"/>
</dbReference>
<evidence type="ECO:0000313" key="10">
    <source>
        <dbReference type="Ensembl" id="ENSNBRP00000020515.1"/>
    </source>
</evidence>
<name>A0A3Q4HBL4_NEOBR</name>
<evidence type="ECO:0000256" key="2">
    <source>
        <dbReference type="ARBA" id="ARBA00009899"/>
    </source>
</evidence>
<dbReference type="SUPFAM" id="SSF52833">
    <property type="entry name" value="Thioredoxin-like"/>
    <property type="match status" value="1"/>
</dbReference>
<evidence type="ECO:0000256" key="3">
    <source>
        <dbReference type="ARBA" id="ARBA00011738"/>
    </source>
</evidence>
<dbReference type="GeneTree" id="ENSGT00940000163205"/>
<evidence type="ECO:0000256" key="1">
    <source>
        <dbReference type="ARBA" id="ARBA00004496"/>
    </source>
</evidence>
<feature type="domain" description="GST N-terminal" evidence="8">
    <location>
        <begin position="1"/>
        <end position="65"/>
    </location>
</feature>
<evidence type="ECO:0000256" key="5">
    <source>
        <dbReference type="ARBA" id="ARBA00022490"/>
    </source>
</evidence>
<dbReference type="InterPro" id="IPR040077">
    <property type="entry name" value="GST_C_Theta"/>
</dbReference>
<comment type="catalytic activity">
    <reaction evidence="7">
        <text>RX + glutathione = an S-substituted glutathione + a halide anion + H(+)</text>
        <dbReference type="Rhea" id="RHEA:16437"/>
        <dbReference type="ChEBI" id="CHEBI:15378"/>
        <dbReference type="ChEBI" id="CHEBI:16042"/>
        <dbReference type="ChEBI" id="CHEBI:17792"/>
        <dbReference type="ChEBI" id="CHEBI:57925"/>
        <dbReference type="ChEBI" id="CHEBI:90779"/>
        <dbReference type="EC" id="2.5.1.18"/>
    </reaction>
</comment>
<dbReference type="STRING" id="32507.ENSNBRP00000020515"/>
<dbReference type="SUPFAM" id="SSF47616">
    <property type="entry name" value="GST C-terminal domain-like"/>
    <property type="match status" value="1"/>
</dbReference>
<dbReference type="InterPro" id="IPR004045">
    <property type="entry name" value="Glutathione_S-Trfase_N"/>
</dbReference>
<keyword evidence="6" id="KW-0808">Transferase</keyword>
<dbReference type="PANTHER" id="PTHR43917">
    <property type="match status" value="1"/>
</dbReference>
<dbReference type="Proteomes" id="UP000261580">
    <property type="component" value="Unassembled WGS sequence"/>
</dbReference>
<evidence type="ECO:0000256" key="6">
    <source>
        <dbReference type="ARBA" id="ARBA00022679"/>
    </source>
</evidence>
<organism evidence="10 11">
    <name type="scientific">Neolamprologus brichardi</name>
    <name type="common">Fairy cichlid</name>
    <name type="synonym">Lamprologus brichardi</name>
    <dbReference type="NCBI Taxonomy" id="32507"/>
    <lineage>
        <taxon>Eukaryota</taxon>
        <taxon>Metazoa</taxon>
        <taxon>Chordata</taxon>
        <taxon>Craniata</taxon>
        <taxon>Vertebrata</taxon>
        <taxon>Euteleostomi</taxon>
        <taxon>Actinopterygii</taxon>
        <taxon>Neopterygii</taxon>
        <taxon>Teleostei</taxon>
        <taxon>Neoteleostei</taxon>
        <taxon>Acanthomorphata</taxon>
        <taxon>Ovalentaria</taxon>
        <taxon>Cichlomorphae</taxon>
        <taxon>Cichliformes</taxon>
        <taxon>Cichlidae</taxon>
        <taxon>African cichlids</taxon>
        <taxon>Pseudocrenilabrinae</taxon>
        <taxon>Lamprologini</taxon>
        <taxon>Neolamprologus</taxon>
    </lineage>
</organism>
<comment type="subunit">
    <text evidence="3">Homodimer.</text>
</comment>
<dbReference type="Gene3D" id="1.20.1050.10">
    <property type="match status" value="1"/>
</dbReference>
<evidence type="ECO:0000256" key="7">
    <source>
        <dbReference type="ARBA" id="ARBA00047960"/>
    </source>
</evidence>
<dbReference type="InterPro" id="IPR040079">
    <property type="entry name" value="Glutathione_S-Trfase"/>
</dbReference>
<dbReference type="Pfam" id="PF13417">
    <property type="entry name" value="GST_N_3"/>
    <property type="match status" value="1"/>
</dbReference>
<dbReference type="InterPro" id="IPR051369">
    <property type="entry name" value="GST_Theta"/>
</dbReference>
<dbReference type="AlphaFoldDB" id="A0A3Q4HBL4"/>
<dbReference type="FunFam" id="1.20.1050.10:FF:000008">
    <property type="entry name" value="Glutathione S-transferase theta-1"/>
    <property type="match status" value="1"/>
</dbReference>
<feature type="domain" description="GST C-terminal" evidence="9">
    <location>
        <begin position="73"/>
        <end position="207"/>
    </location>
</feature>
<dbReference type="InterPro" id="IPR010987">
    <property type="entry name" value="Glutathione-S-Trfase_C-like"/>
</dbReference>
<dbReference type="GO" id="GO:0005737">
    <property type="term" value="C:cytoplasm"/>
    <property type="evidence" value="ECO:0007669"/>
    <property type="project" value="UniProtKB-SubCell"/>
</dbReference>
<keyword evidence="5" id="KW-0963">Cytoplasm</keyword>
<dbReference type="SFLD" id="SFLDS00019">
    <property type="entry name" value="Glutathione_Transferase_(cytos"/>
    <property type="match status" value="1"/>
</dbReference>
<dbReference type="InterPro" id="IPR036282">
    <property type="entry name" value="Glutathione-S-Trfase_C_sf"/>
</dbReference>
<reference evidence="10" key="2">
    <citation type="submission" date="2025-09" db="UniProtKB">
        <authorList>
            <consortium name="Ensembl"/>
        </authorList>
    </citation>
    <scope>IDENTIFICATION</scope>
</reference>
<comment type="subcellular location">
    <subcellularLocation>
        <location evidence="1">Cytoplasm</location>
    </subcellularLocation>
</comment>
<dbReference type="GO" id="GO:0006749">
    <property type="term" value="P:glutathione metabolic process"/>
    <property type="evidence" value="ECO:0007669"/>
    <property type="project" value="TreeGrafter"/>
</dbReference>
<proteinExistence type="inferred from homology"/>